<keyword evidence="3" id="KW-0812">Transmembrane</keyword>
<reference evidence="5" key="2">
    <citation type="submission" date="2019-01" db="UniProtKB">
        <authorList>
            <consortium name="EnsemblPlants"/>
        </authorList>
    </citation>
    <scope>IDENTIFICATION</scope>
    <source>
        <strain evidence="5">cv. Heinz 1706</strain>
    </source>
</reference>
<dbReference type="InterPro" id="IPR050258">
    <property type="entry name" value="Leguminous_Lectin"/>
</dbReference>
<dbReference type="SUPFAM" id="SSF49899">
    <property type="entry name" value="Concanavalin A-like lectins/glucanases"/>
    <property type="match status" value="1"/>
</dbReference>
<dbReference type="Gramene" id="Solyc10g047704.1.1">
    <property type="protein sequence ID" value="Solyc10g047704.1.1"/>
    <property type="gene ID" value="Solyc10g047704.1"/>
</dbReference>
<evidence type="ECO:0000259" key="4">
    <source>
        <dbReference type="Pfam" id="PF00139"/>
    </source>
</evidence>
<dbReference type="AlphaFoldDB" id="A0A3Q7IG43"/>
<dbReference type="STRING" id="4081.A0A3Q7IG43"/>
<keyword evidence="6" id="KW-1185">Reference proteome</keyword>
<keyword evidence="3" id="KW-1133">Transmembrane helix</keyword>
<sequence length="164" mass="18768">MEEIIVLMKLFAHHFVVVEFDIYTNYYDTRGDHVGIDVNSMQSYATVNCTYNSIAKNISVVFTGFKKQVNTTVTILFGFTGATRNFIEIHIIYSWNFTSSFKYNDNIKHPDVPLPSPVPEDSLSKNKSRLVIRLITSRCVSIVVSIFIVFIIDGSLTYEFERST</sequence>
<proteinExistence type="inferred from homology"/>
<accession>A0A3Q7IG43</accession>
<dbReference type="EnsemblPlants" id="Solyc10g047704.1.1">
    <property type="protein sequence ID" value="Solyc10g047704.1.1"/>
    <property type="gene ID" value="Solyc10g047704.1"/>
</dbReference>
<evidence type="ECO:0000313" key="6">
    <source>
        <dbReference type="Proteomes" id="UP000004994"/>
    </source>
</evidence>
<evidence type="ECO:0000256" key="1">
    <source>
        <dbReference type="ARBA" id="ARBA00007606"/>
    </source>
</evidence>
<dbReference type="GO" id="GO:0030246">
    <property type="term" value="F:carbohydrate binding"/>
    <property type="evidence" value="ECO:0007669"/>
    <property type="project" value="UniProtKB-KW"/>
</dbReference>
<dbReference type="Gene3D" id="2.60.120.200">
    <property type="match status" value="1"/>
</dbReference>
<dbReference type="Proteomes" id="UP000004994">
    <property type="component" value="Chromosome 10"/>
</dbReference>
<dbReference type="InParanoid" id="A0A3Q7IG43"/>
<dbReference type="Pfam" id="PF00139">
    <property type="entry name" value="Lectin_legB"/>
    <property type="match status" value="1"/>
</dbReference>
<evidence type="ECO:0000313" key="5">
    <source>
        <dbReference type="EnsemblPlants" id="Solyc10g047704.1.1"/>
    </source>
</evidence>
<reference evidence="5" key="1">
    <citation type="journal article" date="2012" name="Nature">
        <title>The tomato genome sequence provides insights into fleshy fruit evolution.</title>
        <authorList>
            <consortium name="Tomato Genome Consortium"/>
        </authorList>
    </citation>
    <scope>NUCLEOTIDE SEQUENCE [LARGE SCALE GENOMIC DNA]</scope>
    <source>
        <strain evidence="5">cv. Heinz 1706</strain>
    </source>
</reference>
<keyword evidence="2" id="KW-0430">Lectin</keyword>
<feature type="transmembrane region" description="Helical" evidence="3">
    <location>
        <begin position="130"/>
        <end position="152"/>
    </location>
</feature>
<dbReference type="InterPro" id="IPR013320">
    <property type="entry name" value="ConA-like_dom_sf"/>
</dbReference>
<evidence type="ECO:0000256" key="3">
    <source>
        <dbReference type="SAM" id="Phobius"/>
    </source>
</evidence>
<keyword evidence="3" id="KW-0472">Membrane</keyword>
<dbReference type="PANTHER" id="PTHR32401">
    <property type="entry name" value="CONCANAVALIN A-LIKE LECTIN FAMILY PROTEIN"/>
    <property type="match status" value="1"/>
</dbReference>
<comment type="similarity">
    <text evidence="1">Belongs to the leguminous lectin family.</text>
</comment>
<name>A0A3Q7IG43_SOLLC</name>
<dbReference type="InterPro" id="IPR001220">
    <property type="entry name" value="Legume_lectin_dom"/>
</dbReference>
<evidence type="ECO:0000256" key="2">
    <source>
        <dbReference type="ARBA" id="ARBA00022734"/>
    </source>
</evidence>
<organism evidence="5">
    <name type="scientific">Solanum lycopersicum</name>
    <name type="common">Tomato</name>
    <name type="synonym">Lycopersicon esculentum</name>
    <dbReference type="NCBI Taxonomy" id="4081"/>
    <lineage>
        <taxon>Eukaryota</taxon>
        <taxon>Viridiplantae</taxon>
        <taxon>Streptophyta</taxon>
        <taxon>Embryophyta</taxon>
        <taxon>Tracheophyta</taxon>
        <taxon>Spermatophyta</taxon>
        <taxon>Magnoliopsida</taxon>
        <taxon>eudicotyledons</taxon>
        <taxon>Gunneridae</taxon>
        <taxon>Pentapetalae</taxon>
        <taxon>asterids</taxon>
        <taxon>lamiids</taxon>
        <taxon>Solanales</taxon>
        <taxon>Solanaceae</taxon>
        <taxon>Solanoideae</taxon>
        <taxon>Solaneae</taxon>
        <taxon>Solanum</taxon>
        <taxon>Solanum subgen. Lycopersicon</taxon>
    </lineage>
</organism>
<dbReference type="PANTHER" id="PTHR32401:SF49">
    <property type="entry name" value="OS10G0129200 PROTEIN"/>
    <property type="match status" value="1"/>
</dbReference>
<feature type="domain" description="Legume lectin" evidence="4">
    <location>
        <begin position="12"/>
        <end position="110"/>
    </location>
</feature>
<protein>
    <recommendedName>
        <fullName evidence="4">Legume lectin domain-containing protein</fullName>
    </recommendedName>
</protein>